<organism evidence="5 6">
    <name type="scientific">Solirubrobacter pauli</name>
    <dbReference type="NCBI Taxonomy" id="166793"/>
    <lineage>
        <taxon>Bacteria</taxon>
        <taxon>Bacillati</taxon>
        <taxon>Actinomycetota</taxon>
        <taxon>Thermoleophilia</taxon>
        <taxon>Solirubrobacterales</taxon>
        <taxon>Solirubrobacteraceae</taxon>
        <taxon>Solirubrobacter</taxon>
    </lineage>
</organism>
<dbReference type="EMBL" id="RBIL01000001">
    <property type="protein sequence ID" value="RKQ90367.1"/>
    <property type="molecule type" value="Genomic_DNA"/>
</dbReference>
<comment type="caution">
    <text evidence="5">The sequence shown here is derived from an EMBL/GenBank/DDBJ whole genome shotgun (WGS) entry which is preliminary data.</text>
</comment>
<evidence type="ECO:0000256" key="2">
    <source>
        <dbReference type="ARBA" id="ARBA00023012"/>
    </source>
</evidence>
<dbReference type="RefSeq" id="WP_121246859.1">
    <property type="nucleotide sequence ID" value="NZ_RBIL01000001.1"/>
</dbReference>
<protein>
    <submittedName>
        <fullName evidence="5">Response regulator receiver domain-containing protein</fullName>
    </submittedName>
</protein>
<reference evidence="5 6" key="1">
    <citation type="submission" date="2018-10" db="EMBL/GenBank/DDBJ databases">
        <title>Genomic Encyclopedia of Archaeal and Bacterial Type Strains, Phase II (KMG-II): from individual species to whole genera.</title>
        <authorList>
            <person name="Goeker M."/>
        </authorList>
    </citation>
    <scope>NUCLEOTIDE SEQUENCE [LARGE SCALE GENOMIC DNA]</scope>
    <source>
        <strain evidence="5 6">DSM 14954</strain>
    </source>
</reference>
<dbReference type="Gene3D" id="3.40.50.2300">
    <property type="match status" value="1"/>
</dbReference>
<name>A0A660L5V6_9ACTN</name>
<dbReference type="GO" id="GO:0000160">
    <property type="term" value="P:phosphorelay signal transduction system"/>
    <property type="evidence" value="ECO:0007669"/>
    <property type="project" value="UniProtKB-KW"/>
</dbReference>
<dbReference type="InterPro" id="IPR050595">
    <property type="entry name" value="Bact_response_regulator"/>
</dbReference>
<dbReference type="CDD" id="cd17535">
    <property type="entry name" value="REC_NarL-like"/>
    <property type="match status" value="1"/>
</dbReference>
<evidence type="ECO:0000259" key="4">
    <source>
        <dbReference type="PROSITE" id="PS50110"/>
    </source>
</evidence>
<dbReference type="SUPFAM" id="SSF52172">
    <property type="entry name" value="CheY-like"/>
    <property type="match status" value="1"/>
</dbReference>
<keyword evidence="2" id="KW-0902">Two-component regulatory system</keyword>
<evidence type="ECO:0000256" key="1">
    <source>
        <dbReference type="ARBA" id="ARBA00022553"/>
    </source>
</evidence>
<dbReference type="SMART" id="SM00448">
    <property type="entry name" value="REC"/>
    <property type="match status" value="1"/>
</dbReference>
<proteinExistence type="predicted"/>
<dbReference type="PANTHER" id="PTHR44591:SF14">
    <property type="entry name" value="PROTEIN PILG"/>
    <property type="match status" value="1"/>
</dbReference>
<dbReference type="Pfam" id="PF00072">
    <property type="entry name" value="Response_reg"/>
    <property type="match status" value="1"/>
</dbReference>
<evidence type="ECO:0000313" key="6">
    <source>
        <dbReference type="Proteomes" id="UP000278962"/>
    </source>
</evidence>
<gene>
    <name evidence="5" type="ORF">C8N24_0169</name>
</gene>
<feature type="domain" description="Response regulatory" evidence="4">
    <location>
        <begin position="4"/>
        <end position="117"/>
    </location>
</feature>
<dbReference type="Proteomes" id="UP000278962">
    <property type="component" value="Unassembled WGS sequence"/>
</dbReference>
<feature type="modified residue" description="4-aspartylphosphate" evidence="3">
    <location>
        <position position="54"/>
    </location>
</feature>
<keyword evidence="1 3" id="KW-0597">Phosphoprotein</keyword>
<keyword evidence="6" id="KW-1185">Reference proteome</keyword>
<dbReference type="InterPro" id="IPR058245">
    <property type="entry name" value="NreC/VraR/RcsB-like_REC"/>
</dbReference>
<evidence type="ECO:0000313" key="5">
    <source>
        <dbReference type="EMBL" id="RKQ90367.1"/>
    </source>
</evidence>
<accession>A0A660L5V6</accession>
<dbReference type="InterPro" id="IPR011006">
    <property type="entry name" value="CheY-like_superfamily"/>
</dbReference>
<dbReference type="AlphaFoldDB" id="A0A660L5V6"/>
<sequence length="117" mass="12263">MATRVLIVDDHTAFRSRAKRMLEAEGFEVVGEAADGASGVDAAQRLAPDVVLLDLQLPDTTGFEVAEAIAARDASPAVVITSTRDDDGYDARARRSGACGFVSKSELSGAAIEELLP</sequence>
<dbReference type="PROSITE" id="PS50110">
    <property type="entry name" value="RESPONSE_REGULATORY"/>
    <property type="match status" value="1"/>
</dbReference>
<dbReference type="PANTHER" id="PTHR44591">
    <property type="entry name" value="STRESS RESPONSE REGULATOR PROTEIN 1"/>
    <property type="match status" value="1"/>
</dbReference>
<dbReference type="InterPro" id="IPR001789">
    <property type="entry name" value="Sig_transdc_resp-reg_receiver"/>
</dbReference>
<evidence type="ECO:0000256" key="3">
    <source>
        <dbReference type="PROSITE-ProRule" id="PRU00169"/>
    </source>
</evidence>